<accession>A0A9N9A7K4</accession>
<proteinExistence type="predicted"/>
<protein>
    <submittedName>
        <fullName evidence="2">13689_t:CDS:1</fullName>
    </submittedName>
</protein>
<dbReference type="AlphaFoldDB" id="A0A9N9A7K4"/>
<feature type="compositionally biased region" description="Basic and acidic residues" evidence="1">
    <location>
        <begin position="290"/>
        <end position="300"/>
    </location>
</feature>
<feature type="region of interest" description="Disordered" evidence="1">
    <location>
        <begin position="681"/>
        <end position="725"/>
    </location>
</feature>
<keyword evidence="3" id="KW-1185">Reference proteome</keyword>
<feature type="compositionally biased region" description="Polar residues" evidence="1">
    <location>
        <begin position="681"/>
        <end position="706"/>
    </location>
</feature>
<gene>
    <name evidence="2" type="ORF">AGERDE_LOCUS5226</name>
</gene>
<organism evidence="2 3">
    <name type="scientific">Ambispora gerdemannii</name>
    <dbReference type="NCBI Taxonomy" id="144530"/>
    <lineage>
        <taxon>Eukaryota</taxon>
        <taxon>Fungi</taxon>
        <taxon>Fungi incertae sedis</taxon>
        <taxon>Mucoromycota</taxon>
        <taxon>Glomeromycotina</taxon>
        <taxon>Glomeromycetes</taxon>
        <taxon>Archaeosporales</taxon>
        <taxon>Ambisporaceae</taxon>
        <taxon>Ambispora</taxon>
    </lineage>
</organism>
<reference evidence="2" key="1">
    <citation type="submission" date="2021-06" db="EMBL/GenBank/DDBJ databases">
        <authorList>
            <person name="Kallberg Y."/>
            <person name="Tangrot J."/>
            <person name="Rosling A."/>
        </authorList>
    </citation>
    <scope>NUCLEOTIDE SEQUENCE</scope>
    <source>
        <strain evidence="2">MT106</strain>
    </source>
</reference>
<evidence type="ECO:0000313" key="3">
    <source>
        <dbReference type="Proteomes" id="UP000789831"/>
    </source>
</evidence>
<dbReference type="Proteomes" id="UP000789831">
    <property type="component" value="Unassembled WGS sequence"/>
</dbReference>
<dbReference type="EMBL" id="CAJVPL010000680">
    <property type="protein sequence ID" value="CAG8520781.1"/>
    <property type="molecule type" value="Genomic_DNA"/>
</dbReference>
<name>A0A9N9A7K4_9GLOM</name>
<feature type="compositionally biased region" description="Low complexity" evidence="1">
    <location>
        <begin position="710"/>
        <end position="725"/>
    </location>
</feature>
<feature type="region of interest" description="Disordered" evidence="1">
    <location>
        <begin position="272"/>
        <end position="300"/>
    </location>
</feature>
<comment type="caution">
    <text evidence="2">The sequence shown here is derived from an EMBL/GenBank/DDBJ whole genome shotgun (WGS) entry which is preliminary data.</text>
</comment>
<evidence type="ECO:0000256" key="1">
    <source>
        <dbReference type="SAM" id="MobiDB-lite"/>
    </source>
</evidence>
<evidence type="ECO:0000313" key="2">
    <source>
        <dbReference type="EMBL" id="CAG8520781.1"/>
    </source>
</evidence>
<sequence>MSFLPEDNVSFPGCILRVAGMPPTPEFGVMDSFYARLNSLKFATSQLATGTCRQLAREYGFTVKQETSANKARLSDSKKTGKQTKRKRSSLRCDCKWRIVLFQNEEDRLWEFRKSQNPQSSEHNHELSPPEHIPLPWPPRVVERIAYHASLGLATNEIRIAVQQEFPNILWDERRFYNRLSEERRKIKARETETRVIETMAMAARVAALVCSSKEYTEKVHQALNTVIPSTESTPSPLCDPILYPPMSFPSTSSNLDLLCSYPAGTILVKNIPSQKGRPSKKNQQQSQKLNDDSSLKFDNMRNAEVNNAEHFGRIERERYENVAPSFENPVKDKESLLIDIGESRVLENNVLAFHEQASSFENDSSSQSTVSLPSPIMVENAVEYENQNENHASRYQNMTTTDPSIPVKYEYQINDERNTINNFSSSERIPSSNDVNCISTNYHSGLNVLAGATSLLPPNFEQQEMMSSAASNGNSSLYCQIPTNRMMNHQTSVMMNTNHRFNNSLSLGQHIPPWTNYKDSVIGGNVAIDSAQKNNRNTMAMDLLSNGSHLLTDSTISGHIDHNKTRLNQKSPILASIETAKSNCASKFRDANDNRIGYLEGTSPVELSSFDDNDTSSIPMVKGSLSPDNNPSISDQKLACNTCSSSVNSNSSIDEGFLSSEVESINCDNSLHDQQQSENANIGNTSTFGASQIQNGNQSQLSETHCWNGPTSIGGIPSPPSLSDMPPLAGMQTLGGNSVTIKPADPCHWNFAYNAMPPRMITHQPSQSAPQIGLPVSAQVPSNPQYHSYTHLHTQNTWYQSNANH</sequence>
<dbReference type="OrthoDB" id="5573160at2759"/>